<dbReference type="InterPro" id="IPR050261">
    <property type="entry name" value="FrsA_esterase"/>
</dbReference>
<evidence type="ECO:0000313" key="2">
    <source>
        <dbReference type="EMBL" id="SVC15207.1"/>
    </source>
</evidence>
<feature type="domain" description="Dienelactone hydrolase" evidence="1">
    <location>
        <begin position="62"/>
        <end position="175"/>
    </location>
</feature>
<name>A0A382JW74_9ZZZZ</name>
<proteinExistence type="predicted"/>
<dbReference type="InterPro" id="IPR029058">
    <property type="entry name" value="AB_hydrolase_fold"/>
</dbReference>
<evidence type="ECO:0000259" key="1">
    <source>
        <dbReference type="Pfam" id="PF01738"/>
    </source>
</evidence>
<gene>
    <name evidence="2" type="ORF">METZ01_LOCUS268061</name>
</gene>
<dbReference type="GO" id="GO:0016787">
    <property type="term" value="F:hydrolase activity"/>
    <property type="evidence" value="ECO:0007669"/>
    <property type="project" value="InterPro"/>
</dbReference>
<feature type="non-terminal residue" evidence="2">
    <location>
        <position position="1"/>
    </location>
</feature>
<sequence>INTVVVENHMRHLLRIQVSEISTLIAYLLIPRDLASTESRPGLIVSHGHAKYGIDSVCGVRGMEEEDNNRQAYALEAVRDGYVVLAPAWWGWVGRDGHLDHVGNRDRCNVIQMAASMYGINILDLHIQDGQAAIDVLASRPEVDDDRIGCIGNSYGGRTAMWLAVFDQRIKVCVPAGCMNTFRERSLKLSSCGIQYLPGLLQYGDVPEIFSLIAPRPMQLQAGRHDPLITPVDRDAMLKIVQCAYRLLDVESNLDYVLHPDGHLLLWEKAASFLKMHL</sequence>
<dbReference type="AlphaFoldDB" id="A0A382JW74"/>
<organism evidence="2">
    <name type="scientific">marine metagenome</name>
    <dbReference type="NCBI Taxonomy" id="408172"/>
    <lineage>
        <taxon>unclassified sequences</taxon>
        <taxon>metagenomes</taxon>
        <taxon>ecological metagenomes</taxon>
    </lineage>
</organism>
<dbReference type="EMBL" id="UINC01076233">
    <property type="protein sequence ID" value="SVC15207.1"/>
    <property type="molecule type" value="Genomic_DNA"/>
</dbReference>
<dbReference type="Pfam" id="PF01738">
    <property type="entry name" value="DLH"/>
    <property type="match status" value="1"/>
</dbReference>
<protein>
    <recommendedName>
        <fullName evidence="1">Dienelactone hydrolase domain-containing protein</fullName>
    </recommendedName>
</protein>
<dbReference type="PANTHER" id="PTHR22946:SF8">
    <property type="entry name" value="ACETYL XYLAN ESTERASE DOMAIN-CONTAINING PROTEIN"/>
    <property type="match status" value="1"/>
</dbReference>
<dbReference type="PANTHER" id="PTHR22946">
    <property type="entry name" value="DIENELACTONE HYDROLASE DOMAIN-CONTAINING PROTEIN-RELATED"/>
    <property type="match status" value="1"/>
</dbReference>
<dbReference type="InterPro" id="IPR002925">
    <property type="entry name" value="Dienelactn_hydro"/>
</dbReference>
<accession>A0A382JW74</accession>
<dbReference type="Gene3D" id="3.40.50.1820">
    <property type="entry name" value="alpha/beta hydrolase"/>
    <property type="match status" value="1"/>
</dbReference>
<dbReference type="SUPFAM" id="SSF53474">
    <property type="entry name" value="alpha/beta-Hydrolases"/>
    <property type="match status" value="1"/>
</dbReference>
<reference evidence="2" key="1">
    <citation type="submission" date="2018-05" db="EMBL/GenBank/DDBJ databases">
        <authorList>
            <person name="Lanie J.A."/>
            <person name="Ng W.-L."/>
            <person name="Kazmierczak K.M."/>
            <person name="Andrzejewski T.M."/>
            <person name="Davidsen T.M."/>
            <person name="Wayne K.J."/>
            <person name="Tettelin H."/>
            <person name="Glass J.I."/>
            <person name="Rusch D."/>
            <person name="Podicherti R."/>
            <person name="Tsui H.-C.T."/>
            <person name="Winkler M.E."/>
        </authorList>
    </citation>
    <scope>NUCLEOTIDE SEQUENCE</scope>
</reference>